<dbReference type="OrthoDB" id="9763894at2"/>
<evidence type="ECO:0000256" key="6">
    <source>
        <dbReference type="ARBA" id="ARBA00023014"/>
    </source>
</evidence>
<keyword evidence="6" id="KW-0411">Iron-sulfur</keyword>
<evidence type="ECO:0000256" key="4">
    <source>
        <dbReference type="ARBA" id="ARBA00022723"/>
    </source>
</evidence>
<dbReference type="SUPFAM" id="SSF56228">
    <property type="entry name" value="Aldehyde ferredoxin oxidoreductase, N-terminal domain"/>
    <property type="match status" value="1"/>
</dbReference>
<protein>
    <submittedName>
        <fullName evidence="8">Aldehyde:ferredoxin oxidoreductase</fullName>
    </submittedName>
</protein>
<name>A0A1H2RBJ8_9FIRM</name>
<proteinExistence type="inferred from homology"/>
<dbReference type="Pfam" id="PF01314">
    <property type="entry name" value="AFOR_C"/>
    <property type="match status" value="1"/>
</dbReference>
<evidence type="ECO:0000259" key="7">
    <source>
        <dbReference type="SMART" id="SM00790"/>
    </source>
</evidence>
<evidence type="ECO:0000313" key="9">
    <source>
        <dbReference type="Proteomes" id="UP000198828"/>
    </source>
</evidence>
<comment type="similarity">
    <text evidence="2">Belongs to the AOR/FOR family.</text>
</comment>
<dbReference type="InterPro" id="IPR036503">
    <property type="entry name" value="Ald_Fedxn_OxRdtase_N_sf"/>
</dbReference>
<dbReference type="GO" id="GO:0016625">
    <property type="term" value="F:oxidoreductase activity, acting on the aldehyde or oxo group of donors, iron-sulfur protein as acceptor"/>
    <property type="evidence" value="ECO:0007669"/>
    <property type="project" value="InterPro"/>
</dbReference>
<feature type="domain" description="Aldehyde ferredoxin oxidoreductase N-terminal" evidence="7">
    <location>
        <begin position="7"/>
        <end position="204"/>
    </location>
</feature>
<dbReference type="InterPro" id="IPR001203">
    <property type="entry name" value="OxRdtase_Ald_Fedxn_C"/>
</dbReference>
<gene>
    <name evidence="8" type="ORF">SAMN05660923_00330</name>
</gene>
<accession>A0A1H2RBJ8</accession>
<comment type="cofactor">
    <cofactor evidence="1">
        <name>[4Fe-4S] cluster</name>
        <dbReference type="ChEBI" id="CHEBI:49883"/>
    </cofactor>
</comment>
<dbReference type="AlphaFoldDB" id="A0A1H2RBJ8"/>
<evidence type="ECO:0000256" key="5">
    <source>
        <dbReference type="ARBA" id="ARBA00023004"/>
    </source>
</evidence>
<evidence type="ECO:0000313" key="8">
    <source>
        <dbReference type="EMBL" id="SDW16520.1"/>
    </source>
</evidence>
<dbReference type="InterPro" id="IPR036021">
    <property type="entry name" value="Tungsten_al_ferr_oxy-like_C"/>
</dbReference>
<dbReference type="Gene3D" id="1.10.569.10">
    <property type="entry name" value="Aldehyde Ferredoxin Oxidoreductase Protein, subunit A, domain 2"/>
    <property type="match status" value="1"/>
</dbReference>
<evidence type="ECO:0000256" key="3">
    <source>
        <dbReference type="ARBA" id="ARBA00022485"/>
    </source>
</evidence>
<dbReference type="Proteomes" id="UP000198828">
    <property type="component" value="Unassembled WGS sequence"/>
</dbReference>
<keyword evidence="4" id="KW-0479">Metal-binding</keyword>
<dbReference type="EMBL" id="FNNG01000001">
    <property type="protein sequence ID" value="SDW16520.1"/>
    <property type="molecule type" value="Genomic_DNA"/>
</dbReference>
<keyword evidence="9" id="KW-1185">Reference proteome</keyword>
<reference evidence="8 9" key="1">
    <citation type="submission" date="2016-10" db="EMBL/GenBank/DDBJ databases">
        <authorList>
            <person name="de Groot N.N."/>
        </authorList>
    </citation>
    <scope>NUCLEOTIDE SEQUENCE [LARGE SCALE GENOMIC DNA]</scope>
    <source>
        <strain evidence="8 9">DSM 23310</strain>
    </source>
</reference>
<evidence type="ECO:0000256" key="2">
    <source>
        <dbReference type="ARBA" id="ARBA00011032"/>
    </source>
</evidence>
<dbReference type="GO" id="GO:0009055">
    <property type="term" value="F:electron transfer activity"/>
    <property type="evidence" value="ECO:0007669"/>
    <property type="project" value="InterPro"/>
</dbReference>
<dbReference type="Pfam" id="PF02730">
    <property type="entry name" value="AFOR_N"/>
    <property type="match status" value="1"/>
</dbReference>
<evidence type="ECO:0000256" key="1">
    <source>
        <dbReference type="ARBA" id="ARBA00001966"/>
    </source>
</evidence>
<dbReference type="InterPro" id="IPR013984">
    <property type="entry name" value="Ald_Fedxn_OxRdtase_dom2"/>
</dbReference>
<keyword evidence="5" id="KW-0408">Iron</keyword>
<dbReference type="SMART" id="SM00790">
    <property type="entry name" value="AFOR_N"/>
    <property type="match status" value="1"/>
</dbReference>
<dbReference type="Gene3D" id="3.60.9.10">
    <property type="entry name" value="Aldehyde ferredoxin oxidoreductase, N-terminal domain"/>
    <property type="match status" value="1"/>
</dbReference>
<dbReference type="InterPro" id="IPR013983">
    <property type="entry name" value="Ald_Fedxn_OxRdtase_N"/>
</dbReference>
<dbReference type="SUPFAM" id="SSF48310">
    <property type="entry name" value="Aldehyde ferredoxin oxidoreductase, C-terminal domains"/>
    <property type="match status" value="1"/>
</dbReference>
<organism evidence="8 9">
    <name type="scientific">Tepidimicrobium xylanilyticum</name>
    <dbReference type="NCBI Taxonomy" id="1123352"/>
    <lineage>
        <taxon>Bacteria</taxon>
        <taxon>Bacillati</taxon>
        <taxon>Bacillota</taxon>
        <taxon>Tissierellia</taxon>
        <taxon>Tissierellales</taxon>
        <taxon>Tepidimicrobiaceae</taxon>
        <taxon>Tepidimicrobium</taxon>
    </lineage>
</organism>
<dbReference type="InterPro" id="IPR051919">
    <property type="entry name" value="W-dependent_AOR"/>
</dbReference>
<sequence length="633" mass="70140">MTKYGGYMGKVLIIDVKNRTTSLYPWSDGEREDYLGGKIMAAKIIKDNVGSNVQAFDEENILVISTGPLTGTNAPASSRFNISTISPLTGLLTSSNCGGNFGIHLKRAGYDALIIKNKSESPIWIEITEDEVLFHDAKDLWGKMVGQTQEALDPKAGKVVIGPAGENLIKYASIFSGERTAGRGGIGAVMGDKNIKAITAKGNLKPKINNVEGTKEFYRKWIELLKNHPLTGEQLPTFGTAGLISLMQHRNVLTTKNFKYGNYHDFDKISGERLRKDFLVRNRGCITCPIQCGRQVEVDGRIVKGPELETLALLGSNLLNNDLQLILRWNLELDELGMDTISTGGTIAFAMELNEKGLWENGLEFGKTGNLSDIFKDIAYRRGIGNELAEGTRYLSNKYGGAEFAMHSKGMELSAYEPRSAVGQGLGYAVSNRGGCHLNAGYLVLFEGLGLSIDPYTTKSKAELTVLTQNLMEAISSAGNCLFTLYSMLPKYLVKNPNSRITRLTNRFLTTSLSANIIKFVNKADKRLLPIKYSPIPQIKAIELVTGMKMSLGKLLDIGDRGYNLERIYNVERGIRSKDDSLPDRLTKVKQKEDETNSYVPLDELKERYYRLRGWDQDGIPTQSKLEKLKLIE</sequence>
<keyword evidence="3" id="KW-0004">4Fe-4S</keyword>
<dbReference type="RefSeq" id="WP_093750181.1">
    <property type="nucleotide sequence ID" value="NZ_FNNG01000001.1"/>
</dbReference>
<dbReference type="PANTHER" id="PTHR30038">
    <property type="entry name" value="ALDEHYDE FERREDOXIN OXIDOREDUCTASE"/>
    <property type="match status" value="1"/>
</dbReference>
<dbReference type="GO" id="GO:0046872">
    <property type="term" value="F:metal ion binding"/>
    <property type="evidence" value="ECO:0007669"/>
    <property type="project" value="UniProtKB-KW"/>
</dbReference>
<dbReference type="PANTHER" id="PTHR30038:SF0">
    <property type="entry name" value="TUNGSTEN-CONTAINING ALDEHYDE FERREDOXIN OXIDOREDUCTASE"/>
    <property type="match status" value="1"/>
</dbReference>
<dbReference type="GO" id="GO:0051539">
    <property type="term" value="F:4 iron, 4 sulfur cluster binding"/>
    <property type="evidence" value="ECO:0007669"/>
    <property type="project" value="UniProtKB-KW"/>
</dbReference>